<reference evidence="1" key="1">
    <citation type="submission" date="2021-02" db="EMBL/GenBank/DDBJ databases">
        <title>First Annotated Genome of the Yellow-green Alga Tribonema minus.</title>
        <authorList>
            <person name="Mahan K.M."/>
        </authorList>
    </citation>
    <scope>NUCLEOTIDE SEQUENCE</scope>
    <source>
        <strain evidence="1">UTEX B ZZ1240</strain>
    </source>
</reference>
<name>A0A836CF37_9STRA</name>
<comment type="caution">
    <text evidence="1">The sequence shown here is derived from an EMBL/GenBank/DDBJ whole genome shotgun (WGS) entry which is preliminary data.</text>
</comment>
<organism evidence="1 2">
    <name type="scientific">Tribonema minus</name>
    <dbReference type="NCBI Taxonomy" id="303371"/>
    <lineage>
        <taxon>Eukaryota</taxon>
        <taxon>Sar</taxon>
        <taxon>Stramenopiles</taxon>
        <taxon>Ochrophyta</taxon>
        <taxon>PX clade</taxon>
        <taxon>Xanthophyceae</taxon>
        <taxon>Tribonematales</taxon>
        <taxon>Tribonemataceae</taxon>
        <taxon>Tribonema</taxon>
    </lineage>
</organism>
<dbReference type="Proteomes" id="UP000664859">
    <property type="component" value="Unassembled WGS sequence"/>
</dbReference>
<accession>A0A836CF37</accession>
<gene>
    <name evidence="1" type="ORF">JKP88DRAFT_272828</name>
</gene>
<dbReference type="AlphaFoldDB" id="A0A836CF37"/>
<evidence type="ECO:0000313" key="1">
    <source>
        <dbReference type="EMBL" id="KAG5182858.1"/>
    </source>
</evidence>
<dbReference type="EMBL" id="JAFCMP010000223">
    <property type="protein sequence ID" value="KAG5182858.1"/>
    <property type="molecule type" value="Genomic_DNA"/>
</dbReference>
<protein>
    <submittedName>
        <fullName evidence="1">Uncharacterized protein</fullName>
    </submittedName>
</protein>
<sequence>MNLGGKSTEEIFVTSAAFLILSAPEGDPLQHYLACLDQRIDLPDGRHTKPDLLIEKHIIEYDGAYFHLDKGEEDARKTLATAALGYTVTRYRDGRLLPVEGATNFAVDASEGLESLAMQVTAHHGVTMDRQLWLRIDSLARRAILHCKQKYATTKQTAMTQYTV</sequence>
<evidence type="ECO:0000313" key="2">
    <source>
        <dbReference type="Proteomes" id="UP000664859"/>
    </source>
</evidence>
<keyword evidence="2" id="KW-1185">Reference proteome</keyword>
<proteinExistence type="predicted"/>